<protein>
    <submittedName>
        <fullName evidence="10">2Fe-2S iron-sulfur cluster binding domain-containing protein</fullName>
    </submittedName>
</protein>
<gene>
    <name evidence="10" type="ORF">GII30_11275</name>
</gene>
<name>A0A857LTS2_9ACTN</name>
<dbReference type="PANTHER" id="PTHR47354">
    <property type="entry name" value="NADH OXIDOREDUCTASE HCR"/>
    <property type="match status" value="1"/>
</dbReference>
<evidence type="ECO:0000256" key="3">
    <source>
        <dbReference type="ARBA" id="ARBA00022630"/>
    </source>
</evidence>
<evidence type="ECO:0000256" key="2">
    <source>
        <dbReference type="ARBA" id="ARBA00001974"/>
    </source>
</evidence>
<proteinExistence type="predicted"/>
<evidence type="ECO:0000256" key="4">
    <source>
        <dbReference type="ARBA" id="ARBA00022643"/>
    </source>
</evidence>
<keyword evidence="3" id="KW-0285">Flavoprotein</keyword>
<dbReference type="Gene3D" id="3.10.20.30">
    <property type="match status" value="1"/>
</dbReference>
<dbReference type="Gene3D" id="2.40.30.10">
    <property type="entry name" value="Translation factors"/>
    <property type="match status" value="1"/>
</dbReference>
<dbReference type="SUPFAM" id="SSF63380">
    <property type="entry name" value="Riboflavin synthase domain-like"/>
    <property type="match status" value="1"/>
</dbReference>
<comment type="cofactor">
    <cofactor evidence="2">
        <name>FAD</name>
        <dbReference type="ChEBI" id="CHEBI:57692"/>
    </cofactor>
</comment>
<dbReference type="GO" id="GO:0046872">
    <property type="term" value="F:metal ion binding"/>
    <property type="evidence" value="ECO:0007669"/>
    <property type="project" value="UniProtKB-KW"/>
</dbReference>
<dbReference type="RefSeq" id="WP_005183499.1">
    <property type="nucleotide sequence ID" value="NZ_CP045804.1"/>
</dbReference>
<accession>A0A857LTS2</accession>
<dbReference type="PROSITE" id="PS51085">
    <property type="entry name" value="2FE2S_FER_2"/>
    <property type="match status" value="1"/>
</dbReference>
<sequence length="319" mass="33900">MSDSASTTTIAVQVRSRRSLTDRIDEFTLTPVDGEALPAWTAGSHIDVTSPGGIIRQYSLCSSVDDLTGYRVAVEHRDDSRGGSASIHASLNVGDTTDIGAPRNHFPLTRALEYVFVAGGVGITPILALIEATELFGRPWRLIYSGRTITEMAYAAELAARHPDRVTIQETSVSGRVDFTAALTDLPPGTAVYVCGPPAMVTDVTAACVDLRAVDVFAEKFVATGEETLANTAFEVDLAMSGLTTVVPEDKTILDVLDDAGVVTVSSCRDGICGTCEVGVVSGEVDHRDTVLTPEERAENESMMICVSRCTSGRLVLEL</sequence>
<evidence type="ECO:0000256" key="7">
    <source>
        <dbReference type="ARBA" id="ARBA00023002"/>
    </source>
</evidence>
<dbReference type="InterPro" id="IPR001041">
    <property type="entry name" value="2Fe-2S_ferredoxin-type"/>
</dbReference>
<evidence type="ECO:0000313" key="10">
    <source>
        <dbReference type="EMBL" id="QHN39663.1"/>
    </source>
</evidence>
<dbReference type="InterPro" id="IPR017927">
    <property type="entry name" value="FAD-bd_FR_type"/>
</dbReference>
<keyword evidence="8" id="KW-0408">Iron</keyword>
<dbReference type="CDD" id="cd00207">
    <property type="entry name" value="fer2"/>
    <property type="match status" value="1"/>
</dbReference>
<keyword evidence="9" id="KW-0411">Iron-sulfur</keyword>
<evidence type="ECO:0000256" key="5">
    <source>
        <dbReference type="ARBA" id="ARBA00022714"/>
    </source>
</evidence>
<dbReference type="PANTHER" id="PTHR47354:SF1">
    <property type="entry name" value="CARNITINE MONOOXYGENASE REDUCTASE SUBUNIT"/>
    <property type="match status" value="1"/>
</dbReference>
<keyword evidence="7" id="KW-0560">Oxidoreductase</keyword>
<dbReference type="InterPro" id="IPR006058">
    <property type="entry name" value="2Fe2S_fd_BS"/>
</dbReference>
<dbReference type="Pfam" id="PF22290">
    <property type="entry name" value="DmmA-like_N"/>
    <property type="match status" value="1"/>
</dbReference>
<dbReference type="PRINTS" id="PR00409">
    <property type="entry name" value="PHDIOXRDTASE"/>
</dbReference>
<organism evidence="10">
    <name type="scientific">Gordonia amarae</name>
    <dbReference type="NCBI Taxonomy" id="36821"/>
    <lineage>
        <taxon>Bacteria</taxon>
        <taxon>Bacillati</taxon>
        <taxon>Actinomycetota</taxon>
        <taxon>Actinomycetes</taxon>
        <taxon>Mycobacteriales</taxon>
        <taxon>Gordoniaceae</taxon>
        <taxon>Gordonia</taxon>
    </lineage>
</organism>
<comment type="cofactor">
    <cofactor evidence="1">
        <name>FMN</name>
        <dbReference type="ChEBI" id="CHEBI:58210"/>
    </cofactor>
</comment>
<dbReference type="Gene3D" id="3.40.50.80">
    <property type="entry name" value="Nucleotide-binding domain of ferredoxin-NADP reductase (FNR) module"/>
    <property type="match status" value="1"/>
</dbReference>
<dbReference type="GO" id="GO:0051537">
    <property type="term" value="F:2 iron, 2 sulfur cluster binding"/>
    <property type="evidence" value="ECO:0007669"/>
    <property type="project" value="UniProtKB-KW"/>
</dbReference>
<dbReference type="EMBL" id="CP045810">
    <property type="protein sequence ID" value="QHN39663.1"/>
    <property type="molecule type" value="Genomic_DNA"/>
</dbReference>
<keyword evidence="4" id="KW-0288">FMN</keyword>
<dbReference type="InterPro" id="IPR054582">
    <property type="entry name" value="DmmA-like_N"/>
</dbReference>
<dbReference type="SUPFAM" id="SSF54292">
    <property type="entry name" value="2Fe-2S ferredoxin-like"/>
    <property type="match status" value="1"/>
</dbReference>
<dbReference type="Pfam" id="PF00111">
    <property type="entry name" value="Fer2"/>
    <property type="match status" value="1"/>
</dbReference>
<dbReference type="PROSITE" id="PS00197">
    <property type="entry name" value="2FE2S_FER_1"/>
    <property type="match status" value="1"/>
</dbReference>
<dbReference type="PROSITE" id="PS51384">
    <property type="entry name" value="FAD_FR"/>
    <property type="match status" value="1"/>
</dbReference>
<dbReference type="InterPro" id="IPR039261">
    <property type="entry name" value="FNR_nucleotide-bd"/>
</dbReference>
<dbReference type="AlphaFoldDB" id="A0A857LTS2"/>
<dbReference type="CDD" id="cd06185">
    <property type="entry name" value="PDR_like"/>
    <property type="match status" value="1"/>
</dbReference>
<dbReference type="InterPro" id="IPR050415">
    <property type="entry name" value="MRET"/>
</dbReference>
<dbReference type="GO" id="GO:0016491">
    <property type="term" value="F:oxidoreductase activity"/>
    <property type="evidence" value="ECO:0007669"/>
    <property type="project" value="UniProtKB-KW"/>
</dbReference>
<dbReference type="InterPro" id="IPR012675">
    <property type="entry name" value="Beta-grasp_dom_sf"/>
</dbReference>
<reference evidence="10" key="1">
    <citation type="journal article" date="2021" name="Nat. Microbiol.">
        <title>Cocultivation of an ultrasmall environmental parasitic bacterium with lytic ability against bacteria associated with wastewater foams.</title>
        <authorList>
            <person name="Batinovic S."/>
            <person name="Rose J.J.A."/>
            <person name="Ratcliffe J."/>
            <person name="Seviour R.J."/>
            <person name="Petrovski S."/>
        </authorList>
    </citation>
    <scope>NUCLEOTIDE SEQUENCE</scope>
    <source>
        <strain evidence="10">CON44</strain>
    </source>
</reference>
<dbReference type="InterPro" id="IPR036010">
    <property type="entry name" value="2Fe-2S_ferredoxin-like_sf"/>
</dbReference>
<dbReference type="SUPFAM" id="SSF52343">
    <property type="entry name" value="Ferredoxin reductase-like, C-terminal NADP-linked domain"/>
    <property type="match status" value="1"/>
</dbReference>
<dbReference type="InterPro" id="IPR017938">
    <property type="entry name" value="Riboflavin_synthase-like_b-brl"/>
</dbReference>
<evidence type="ECO:0000256" key="8">
    <source>
        <dbReference type="ARBA" id="ARBA00023004"/>
    </source>
</evidence>
<keyword evidence="6" id="KW-0479">Metal-binding</keyword>
<evidence type="ECO:0000256" key="1">
    <source>
        <dbReference type="ARBA" id="ARBA00001917"/>
    </source>
</evidence>
<evidence type="ECO:0000256" key="6">
    <source>
        <dbReference type="ARBA" id="ARBA00022723"/>
    </source>
</evidence>
<evidence type="ECO:0000256" key="9">
    <source>
        <dbReference type="ARBA" id="ARBA00023014"/>
    </source>
</evidence>
<keyword evidence="5" id="KW-0001">2Fe-2S</keyword>